<dbReference type="PANTHER" id="PTHR42693">
    <property type="entry name" value="ARYLSULFATASE FAMILY MEMBER"/>
    <property type="match status" value="1"/>
</dbReference>
<dbReference type="SUPFAM" id="SSF53649">
    <property type="entry name" value="Alkaline phosphatase-like"/>
    <property type="match status" value="1"/>
</dbReference>
<dbReference type="InterPro" id="IPR006311">
    <property type="entry name" value="TAT_signal"/>
</dbReference>
<name>X1RQE4_9ZZZZ</name>
<sequence>MNSNSTIKQSKQLVNRRDFIKLGGSAVALLATGAAGRKTVAAPPSKPKPKNIVLIYTDQQHIDTIAAGGCAHVQTPALDRLKTNGVSFTQSYTANPLCSPARSAAFSGRTSCECGVHVNGRPIRSDIPNLGQWFSEHTNYETFYAGKWHLPRSYTSSIPGFNVINTGIGGFGYLCDTMVSRACEGFLRNRSKSKPFLLVASFMQPHDICEWLRLNMENPAQLRYPELDRELPELPGNFDY</sequence>
<feature type="domain" description="Sulfatase N-terminal" evidence="2">
    <location>
        <begin position="50"/>
        <end position="207"/>
    </location>
</feature>
<dbReference type="InterPro" id="IPR019546">
    <property type="entry name" value="TAT_signal_bac_arc"/>
</dbReference>
<feature type="non-terminal residue" evidence="3">
    <location>
        <position position="240"/>
    </location>
</feature>
<dbReference type="Pfam" id="PF00884">
    <property type="entry name" value="Sulfatase"/>
    <property type="match status" value="1"/>
</dbReference>
<proteinExistence type="inferred from homology"/>
<accession>X1RQE4</accession>
<dbReference type="PROSITE" id="PS51318">
    <property type="entry name" value="TAT"/>
    <property type="match status" value="1"/>
</dbReference>
<dbReference type="InterPro" id="IPR050738">
    <property type="entry name" value="Sulfatase"/>
</dbReference>
<evidence type="ECO:0000259" key="2">
    <source>
        <dbReference type="Pfam" id="PF00884"/>
    </source>
</evidence>
<organism evidence="3">
    <name type="scientific">marine sediment metagenome</name>
    <dbReference type="NCBI Taxonomy" id="412755"/>
    <lineage>
        <taxon>unclassified sequences</taxon>
        <taxon>metagenomes</taxon>
        <taxon>ecological metagenomes</taxon>
    </lineage>
</organism>
<dbReference type="AlphaFoldDB" id="X1RQE4"/>
<evidence type="ECO:0000313" key="3">
    <source>
        <dbReference type="EMBL" id="GAI82937.1"/>
    </source>
</evidence>
<gene>
    <name evidence="3" type="ORF">S12H4_19306</name>
</gene>
<dbReference type="GO" id="GO:0004065">
    <property type="term" value="F:arylsulfatase activity"/>
    <property type="evidence" value="ECO:0007669"/>
    <property type="project" value="TreeGrafter"/>
</dbReference>
<reference evidence="3" key="1">
    <citation type="journal article" date="2014" name="Front. Microbiol.">
        <title>High frequency of phylogenetically diverse reductive dehalogenase-homologous genes in deep subseafloor sedimentary metagenomes.</title>
        <authorList>
            <person name="Kawai M."/>
            <person name="Futagami T."/>
            <person name="Toyoda A."/>
            <person name="Takaki Y."/>
            <person name="Nishi S."/>
            <person name="Hori S."/>
            <person name="Arai W."/>
            <person name="Tsubouchi T."/>
            <person name="Morono Y."/>
            <person name="Uchiyama I."/>
            <person name="Ito T."/>
            <person name="Fujiyama A."/>
            <person name="Inagaki F."/>
            <person name="Takami H."/>
        </authorList>
    </citation>
    <scope>NUCLEOTIDE SEQUENCE</scope>
    <source>
        <strain evidence="3">Expedition CK06-06</strain>
    </source>
</reference>
<protein>
    <recommendedName>
        <fullName evidence="2">Sulfatase N-terminal domain-containing protein</fullName>
    </recommendedName>
</protein>
<comment type="caution">
    <text evidence="3">The sequence shown here is derived from an EMBL/GenBank/DDBJ whole genome shotgun (WGS) entry which is preliminary data.</text>
</comment>
<dbReference type="NCBIfam" id="TIGR01409">
    <property type="entry name" value="TAT_signal_seq"/>
    <property type="match status" value="1"/>
</dbReference>
<dbReference type="EMBL" id="BARW01009640">
    <property type="protein sequence ID" value="GAI82937.1"/>
    <property type="molecule type" value="Genomic_DNA"/>
</dbReference>
<dbReference type="InterPro" id="IPR017850">
    <property type="entry name" value="Alkaline_phosphatase_core_sf"/>
</dbReference>
<dbReference type="InterPro" id="IPR000917">
    <property type="entry name" value="Sulfatase_N"/>
</dbReference>
<comment type="similarity">
    <text evidence="1">Belongs to the sulfatase family.</text>
</comment>
<evidence type="ECO:0000256" key="1">
    <source>
        <dbReference type="ARBA" id="ARBA00008779"/>
    </source>
</evidence>
<dbReference type="PANTHER" id="PTHR42693:SF33">
    <property type="entry name" value="ARYLSULFATASE"/>
    <property type="match status" value="1"/>
</dbReference>
<dbReference type="Gene3D" id="3.40.720.10">
    <property type="entry name" value="Alkaline Phosphatase, subunit A"/>
    <property type="match status" value="1"/>
</dbReference>